<dbReference type="EMBL" id="MFGB01000013">
    <property type="protein sequence ID" value="OGF26840.1"/>
    <property type="molecule type" value="Genomic_DNA"/>
</dbReference>
<protein>
    <recommendedName>
        <fullName evidence="3">General secretion pathway GspH domain-containing protein</fullName>
    </recommendedName>
</protein>
<comment type="caution">
    <text evidence="1">The sequence shown here is derived from an EMBL/GenBank/DDBJ whole genome shotgun (WGS) entry which is preliminary data.</text>
</comment>
<evidence type="ECO:0008006" key="3">
    <source>
        <dbReference type="Google" id="ProtNLM"/>
    </source>
</evidence>
<dbReference type="Proteomes" id="UP000178367">
    <property type="component" value="Unassembled WGS sequence"/>
</dbReference>
<dbReference type="InterPro" id="IPR012902">
    <property type="entry name" value="N_methyl_site"/>
</dbReference>
<organism evidence="1 2">
    <name type="scientific">Candidatus Falkowbacteria bacterium RIFOXYA2_FULL_47_19</name>
    <dbReference type="NCBI Taxonomy" id="1797994"/>
    <lineage>
        <taxon>Bacteria</taxon>
        <taxon>Candidatus Falkowiibacteriota</taxon>
    </lineage>
</organism>
<accession>A0A1F5SJH4</accession>
<name>A0A1F5SJH4_9BACT</name>
<dbReference type="SUPFAM" id="SSF54523">
    <property type="entry name" value="Pili subunits"/>
    <property type="match status" value="1"/>
</dbReference>
<dbReference type="InterPro" id="IPR045584">
    <property type="entry name" value="Pilin-like"/>
</dbReference>
<dbReference type="Gene3D" id="3.30.700.10">
    <property type="entry name" value="Glycoprotein, Type 4 Pilin"/>
    <property type="match status" value="1"/>
</dbReference>
<dbReference type="NCBIfam" id="TIGR02532">
    <property type="entry name" value="IV_pilin_GFxxxE"/>
    <property type="match status" value="1"/>
</dbReference>
<sequence>MKGFTLIELFIVIGIFVVLASVAMPVYGGWLSAAQLDAAIAETRSGLRQARTLGIAGKNDSAHGIYFSIDPAGADAFVLYQGSTYAARETGYDLETALPGSLEIGFDGGAEINFSKGSGEPDAAGTITITHGGSGETAQIVVNGLGIIE</sequence>
<dbReference type="STRING" id="1797994.A2227_06150"/>
<gene>
    <name evidence="1" type="ORF">A2227_06150</name>
</gene>
<dbReference type="PROSITE" id="PS00409">
    <property type="entry name" value="PROKAR_NTER_METHYL"/>
    <property type="match status" value="1"/>
</dbReference>
<dbReference type="AlphaFoldDB" id="A0A1F5SJH4"/>
<evidence type="ECO:0000313" key="1">
    <source>
        <dbReference type="EMBL" id="OGF26840.1"/>
    </source>
</evidence>
<proteinExistence type="predicted"/>
<evidence type="ECO:0000313" key="2">
    <source>
        <dbReference type="Proteomes" id="UP000178367"/>
    </source>
</evidence>
<reference evidence="1 2" key="1">
    <citation type="journal article" date="2016" name="Nat. Commun.">
        <title>Thousands of microbial genomes shed light on interconnected biogeochemical processes in an aquifer system.</title>
        <authorList>
            <person name="Anantharaman K."/>
            <person name="Brown C.T."/>
            <person name="Hug L.A."/>
            <person name="Sharon I."/>
            <person name="Castelle C.J."/>
            <person name="Probst A.J."/>
            <person name="Thomas B.C."/>
            <person name="Singh A."/>
            <person name="Wilkins M.J."/>
            <person name="Karaoz U."/>
            <person name="Brodie E.L."/>
            <person name="Williams K.H."/>
            <person name="Hubbard S.S."/>
            <person name="Banfield J.F."/>
        </authorList>
    </citation>
    <scope>NUCLEOTIDE SEQUENCE [LARGE SCALE GENOMIC DNA]</scope>
</reference>